<evidence type="ECO:0000256" key="4">
    <source>
        <dbReference type="ARBA" id="ARBA00022519"/>
    </source>
</evidence>
<feature type="transmembrane region" description="Helical" evidence="8">
    <location>
        <begin position="102"/>
        <end position="119"/>
    </location>
</feature>
<keyword evidence="6 8" id="KW-1133">Transmembrane helix</keyword>
<evidence type="ECO:0000256" key="1">
    <source>
        <dbReference type="ARBA" id="ARBA00004429"/>
    </source>
</evidence>
<proteinExistence type="inferred from homology"/>
<keyword evidence="11" id="KW-1185">Reference proteome</keyword>
<comment type="similarity">
    <text evidence="8">Belongs to the binding-protein-dependent transport system permease family.</text>
</comment>
<feature type="transmembrane region" description="Helical" evidence="8">
    <location>
        <begin position="12"/>
        <end position="40"/>
    </location>
</feature>
<evidence type="ECO:0000256" key="3">
    <source>
        <dbReference type="ARBA" id="ARBA00022475"/>
    </source>
</evidence>
<dbReference type="InterPro" id="IPR035906">
    <property type="entry name" value="MetI-like_sf"/>
</dbReference>
<feature type="domain" description="ABC transmembrane type-1" evidence="9">
    <location>
        <begin position="64"/>
        <end position="259"/>
    </location>
</feature>
<accession>A0A8I0GBJ7</accession>
<feature type="transmembrane region" description="Helical" evidence="8">
    <location>
        <begin position="474"/>
        <end position="496"/>
    </location>
</feature>
<feature type="transmembrane region" description="Helical" evidence="8">
    <location>
        <begin position="349"/>
        <end position="368"/>
    </location>
</feature>
<reference evidence="10 11" key="1">
    <citation type="submission" date="2020-08" db="EMBL/GenBank/DDBJ databases">
        <title>Winkia gen. nov., sp. nov., isolated from faeces of the Anser albifrons in China.</title>
        <authorList>
            <person name="Liu Q."/>
        </authorList>
    </citation>
    <scope>NUCLEOTIDE SEQUENCE [LARGE SCALE GENOMIC DNA]</scope>
    <source>
        <strain evidence="10 11">C62</strain>
    </source>
</reference>
<keyword evidence="3" id="KW-1003">Cell membrane</keyword>
<dbReference type="AlphaFoldDB" id="A0A8I0GBJ7"/>
<feature type="domain" description="ABC transmembrane type-1" evidence="9">
    <location>
        <begin position="342"/>
        <end position="540"/>
    </location>
</feature>
<evidence type="ECO:0000313" key="10">
    <source>
        <dbReference type="EMBL" id="MBD3689266.1"/>
    </source>
</evidence>
<evidence type="ECO:0000256" key="6">
    <source>
        <dbReference type="ARBA" id="ARBA00022989"/>
    </source>
</evidence>
<dbReference type="CDD" id="cd06261">
    <property type="entry name" value="TM_PBP2"/>
    <property type="match status" value="2"/>
</dbReference>
<dbReference type="Proteomes" id="UP000627538">
    <property type="component" value="Unassembled WGS sequence"/>
</dbReference>
<comment type="caution">
    <text evidence="10">The sequence shown here is derived from an EMBL/GenBank/DDBJ whole genome shotgun (WGS) entry which is preliminary data.</text>
</comment>
<dbReference type="GO" id="GO:0005886">
    <property type="term" value="C:plasma membrane"/>
    <property type="evidence" value="ECO:0007669"/>
    <property type="project" value="UniProtKB-SubCell"/>
</dbReference>
<dbReference type="Pfam" id="PF00528">
    <property type="entry name" value="BPD_transp_1"/>
    <property type="match status" value="2"/>
</dbReference>
<keyword evidence="5 8" id="KW-0812">Transmembrane</keyword>
<keyword evidence="4" id="KW-0997">Cell inner membrane</keyword>
<dbReference type="GO" id="GO:0055085">
    <property type="term" value="P:transmembrane transport"/>
    <property type="evidence" value="ECO:0007669"/>
    <property type="project" value="InterPro"/>
</dbReference>
<dbReference type="SUPFAM" id="SSF161098">
    <property type="entry name" value="MetI-like"/>
    <property type="match status" value="2"/>
</dbReference>
<dbReference type="PANTHER" id="PTHR43357:SF4">
    <property type="entry name" value="INNER MEMBRANE ABC TRANSPORTER PERMEASE PROTEIN YDCV"/>
    <property type="match status" value="1"/>
</dbReference>
<feature type="transmembrane region" description="Helical" evidence="8">
    <location>
        <begin position="191"/>
        <end position="216"/>
    </location>
</feature>
<evidence type="ECO:0000256" key="8">
    <source>
        <dbReference type="RuleBase" id="RU363032"/>
    </source>
</evidence>
<evidence type="ECO:0000256" key="2">
    <source>
        <dbReference type="ARBA" id="ARBA00022448"/>
    </source>
</evidence>
<feature type="transmembrane region" description="Helical" evidence="8">
    <location>
        <begin position="285"/>
        <end position="304"/>
    </location>
</feature>
<evidence type="ECO:0000256" key="7">
    <source>
        <dbReference type="ARBA" id="ARBA00023136"/>
    </source>
</evidence>
<dbReference type="InterPro" id="IPR000515">
    <property type="entry name" value="MetI-like"/>
</dbReference>
<keyword evidence="2 8" id="KW-0813">Transport</keyword>
<feature type="transmembrane region" description="Helical" evidence="8">
    <location>
        <begin position="139"/>
        <end position="158"/>
    </location>
</feature>
<evidence type="ECO:0000313" key="11">
    <source>
        <dbReference type="Proteomes" id="UP000627538"/>
    </source>
</evidence>
<comment type="subcellular location">
    <subcellularLocation>
        <location evidence="1">Cell inner membrane</location>
        <topology evidence="1">Multi-pass membrane protein</topology>
    </subcellularLocation>
    <subcellularLocation>
        <location evidence="8">Cell membrane</location>
        <topology evidence="8">Multi-pass membrane protein</topology>
    </subcellularLocation>
</comment>
<evidence type="ECO:0000259" key="9">
    <source>
        <dbReference type="PROSITE" id="PS50928"/>
    </source>
</evidence>
<dbReference type="EMBL" id="JACRUO010000001">
    <property type="protein sequence ID" value="MBD3689266.1"/>
    <property type="molecule type" value="Genomic_DNA"/>
</dbReference>
<feature type="transmembrane region" description="Helical" evidence="8">
    <location>
        <begin position="413"/>
        <end position="433"/>
    </location>
</feature>
<evidence type="ECO:0000256" key="5">
    <source>
        <dbReference type="ARBA" id="ARBA00022692"/>
    </source>
</evidence>
<dbReference type="Gene3D" id="1.10.3720.10">
    <property type="entry name" value="MetI-like"/>
    <property type="match status" value="2"/>
</dbReference>
<feature type="transmembrane region" description="Helical" evidence="8">
    <location>
        <begin position="60"/>
        <end position="90"/>
    </location>
</feature>
<gene>
    <name evidence="10" type="ORF">H8R10_03345</name>
</gene>
<keyword evidence="7 8" id="KW-0472">Membrane</keyword>
<feature type="transmembrane region" description="Helical" evidence="8">
    <location>
        <begin position="520"/>
        <end position="540"/>
    </location>
</feature>
<feature type="transmembrane region" description="Helical" evidence="8">
    <location>
        <begin position="388"/>
        <end position="407"/>
    </location>
</feature>
<protein>
    <submittedName>
        <fullName evidence="10">Iron ABC transporter permease</fullName>
    </submittedName>
</protein>
<feature type="transmembrane region" description="Helical" evidence="8">
    <location>
        <begin position="236"/>
        <end position="264"/>
    </location>
</feature>
<dbReference type="PROSITE" id="PS50928">
    <property type="entry name" value="ABC_TM1"/>
    <property type="match status" value="2"/>
</dbReference>
<name>A0A8I0GBJ7_9ACTO</name>
<dbReference type="PANTHER" id="PTHR43357">
    <property type="entry name" value="INNER MEMBRANE ABC TRANSPORTER PERMEASE PROTEIN YDCV"/>
    <property type="match status" value="1"/>
</dbReference>
<organism evidence="10 11">
    <name type="scientific">Nanchangia anserum</name>
    <dbReference type="NCBI Taxonomy" id="2692125"/>
    <lineage>
        <taxon>Bacteria</taxon>
        <taxon>Bacillati</taxon>
        <taxon>Actinomycetota</taxon>
        <taxon>Actinomycetes</taxon>
        <taxon>Actinomycetales</taxon>
        <taxon>Actinomycetaceae</taxon>
        <taxon>Nanchangia</taxon>
    </lineage>
</organism>
<sequence>MARRGNAAWRAALVLAGVVPAAFLIVFFAWPAATLVGYGLGGEDGLDVAALGAILARARVWSVVATTVWMAAAGTAGSLVLGVAGAHVLYRLRFPGRGVARALVLAPFVLPTVAVSAGFRALFAETGSLGFLGIDETPAAVIIAMMFFNVSLVTRVVGSAWAHLDPRPEEAALMLGAGPVRVMWDITRPRLTPILTSVGAIVFLYCAAAYSLVLILGGHHVATIETEIYRETTQLFNLRTAAVLSLLQLCVVGVVLVVAARLRARSLASSEVARAVDRPIRRRDIPWVAGVGLVIGGLTIAPLAEIVVRSLTRGGEWTLANYADLGREDASGALACSVVESLGTSLRTAAVAATCALVIGCLIALVLAQRPATSWDRRLMRVFDSFTMLPLGVSAVTVGFGFLLTLSGPPLNLARSGLIVVAAQASVAVPLVVRMTVPVMRGIDPRVREAATMLGSSPLGVLARIDMRFLARPALVAWGFAAAMSLGEFGATSFLVRPLTPTLPVVIYQLSARPGASEQGLAMAASVVLSLVAATVMVAVDGVRRRERRHDEHA</sequence>